<evidence type="ECO:0000259" key="4">
    <source>
        <dbReference type="PROSITE" id="PS50030"/>
    </source>
</evidence>
<sequence>MNPIIKYYANSKLLTIINSQDEFIYARNALKKENSFFLIESQTIPNYLKDIPLVQSINENIKDNVSVVIDEMPYVQNSTLEIPEEEVIEIIQAGDLNIMNTIRMKNKNQDYEHKGNEKINIEKTDEIIDYKQNLEVDFNPQMQSSTFTLIKKSIGSFNHHIPKSQYRSQPQCAGCNEILIKTLYIQCQICINYQLCTLCTNTIHHPHPTKIINPSYELDKLIEKIKFLGFSNDEEILKALFNSNNNYSDAVKLLLSLD</sequence>
<keyword evidence="1" id="KW-0479">Metal-binding</keyword>
<dbReference type="InterPro" id="IPR043145">
    <property type="entry name" value="Znf_ZZ_sf"/>
</dbReference>
<evidence type="ECO:0000256" key="3">
    <source>
        <dbReference type="ARBA" id="ARBA00022833"/>
    </source>
</evidence>
<protein>
    <recommendedName>
        <fullName evidence="4">UBA domain-containing protein</fullName>
    </recommendedName>
</protein>
<proteinExistence type="predicted"/>
<evidence type="ECO:0000256" key="1">
    <source>
        <dbReference type="ARBA" id="ARBA00022723"/>
    </source>
</evidence>
<dbReference type="EMBL" id="MPUH01000092">
    <property type="protein sequence ID" value="OMJ90944.1"/>
    <property type="molecule type" value="Genomic_DNA"/>
</dbReference>
<dbReference type="Gene3D" id="3.30.60.90">
    <property type="match status" value="1"/>
</dbReference>
<keyword evidence="2" id="KW-0863">Zinc-finger</keyword>
<dbReference type="InterPro" id="IPR009060">
    <property type="entry name" value="UBA-like_sf"/>
</dbReference>
<evidence type="ECO:0000313" key="6">
    <source>
        <dbReference type="Proteomes" id="UP000187209"/>
    </source>
</evidence>
<keyword evidence="6" id="KW-1185">Reference proteome</keyword>
<evidence type="ECO:0000256" key="2">
    <source>
        <dbReference type="ARBA" id="ARBA00022771"/>
    </source>
</evidence>
<dbReference type="InterPro" id="IPR000433">
    <property type="entry name" value="Znf_ZZ"/>
</dbReference>
<dbReference type="AlphaFoldDB" id="A0A1R2CPM0"/>
<reference evidence="5 6" key="1">
    <citation type="submission" date="2016-11" db="EMBL/GenBank/DDBJ databases">
        <title>The macronuclear genome of Stentor coeruleus: a giant cell with tiny introns.</title>
        <authorList>
            <person name="Slabodnick M."/>
            <person name="Ruby J.G."/>
            <person name="Reiff S.B."/>
            <person name="Swart E.C."/>
            <person name="Gosai S."/>
            <person name="Prabakaran S."/>
            <person name="Witkowska E."/>
            <person name="Larue G.E."/>
            <person name="Fisher S."/>
            <person name="Freeman R.M."/>
            <person name="Gunawardena J."/>
            <person name="Chu W."/>
            <person name="Stover N.A."/>
            <person name="Gregory B.D."/>
            <person name="Nowacki M."/>
            <person name="Derisi J."/>
            <person name="Roy S.W."/>
            <person name="Marshall W.F."/>
            <person name="Sood P."/>
        </authorList>
    </citation>
    <scope>NUCLEOTIDE SEQUENCE [LARGE SCALE GENOMIC DNA]</scope>
    <source>
        <strain evidence="5">WM001</strain>
    </source>
</reference>
<dbReference type="GO" id="GO:0008270">
    <property type="term" value="F:zinc ion binding"/>
    <property type="evidence" value="ECO:0007669"/>
    <property type="project" value="UniProtKB-KW"/>
</dbReference>
<dbReference type="SMART" id="SM00291">
    <property type="entry name" value="ZnF_ZZ"/>
    <property type="match status" value="1"/>
</dbReference>
<feature type="domain" description="UBA" evidence="4">
    <location>
        <begin position="217"/>
        <end position="257"/>
    </location>
</feature>
<dbReference type="SUPFAM" id="SSF46934">
    <property type="entry name" value="UBA-like"/>
    <property type="match status" value="1"/>
</dbReference>
<dbReference type="InterPro" id="IPR015940">
    <property type="entry name" value="UBA"/>
</dbReference>
<name>A0A1R2CPM0_9CILI</name>
<accession>A0A1R2CPM0</accession>
<dbReference type="PROSITE" id="PS50030">
    <property type="entry name" value="UBA"/>
    <property type="match status" value="1"/>
</dbReference>
<organism evidence="5 6">
    <name type="scientific">Stentor coeruleus</name>
    <dbReference type="NCBI Taxonomy" id="5963"/>
    <lineage>
        <taxon>Eukaryota</taxon>
        <taxon>Sar</taxon>
        <taxon>Alveolata</taxon>
        <taxon>Ciliophora</taxon>
        <taxon>Postciliodesmatophora</taxon>
        <taxon>Heterotrichea</taxon>
        <taxon>Heterotrichida</taxon>
        <taxon>Stentoridae</taxon>
        <taxon>Stentor</taxon>
    </lineage>
</organism>
<comment type="caution">
    <text evidence="5">The sequence shown here is derived from an EMBL/GenBank/DDBJ whole genome shotgun (WGS) entry which is preliminary data.</text>
</comment>
<dbReference type="Proteomes" id="UP000187209">
    <property type="component" value="Unassembled WGS sequence"/>
</dbReference>
<keyword evidence="3" id="KW-0862">Zinc</keyword>
<gene>
    <name evidence="5" type="ORF">SteCoe_6612</name>
</gene>
<dbReference type="SUPFAM" id="SSF57850">
    <property type="entry name" value="RING/U-box"/>
    <property type="match status" value="1"/>
</dbReference>
<evidence type="ECO:0000313" key="5">
    <source>
        <dbReference type="EMBL" id="OMJ90944.1"/>
    </source>
</evidence>